<accession>A0AAQ3QJA6</accession>
<dbReference type="PANTHER" id="PTHR33184">
    <property type="entry name" value="PROTEIN TAPETUM DETERMINANT 1-LIKE-RELATED"/>
    <property type="match status" value="1"/>
</dbReference>
<keyword evidence="4" id="KW-1185">Reference proteome</keyword>
<keyword evidence="1 2" id="KW-0732">Signal</keyword>
<name>A0AAQ3QJA6_9LILI</name>
<feature type="signal peptide" evidence="2">
    <location>
        <begin position="1"/>
        <end position="25"/>
    </location>
</feature>
<feature type="chain" id="PRO_5042913797" evidence="2">
    <location>
        <begin position="26"/>
        <end position="129"/>
    </location>
</feature>
<evidence type="ECO:0000313" key="3">
    <source>
        <dbReference type="EMBL" id="WOL11446.1"/>
    </source>
</evidence>
<dbReference type="EMBL" id="CP136895">
    <property type="protein sequence ID" value="WOL11446.1"/>
    <property type="molecule type" value="Genomic_DNA"/>
</dbReference>
<dbReference type="Proteomes" id="UP001327560">
    <property type="component" value="Chromosome 6"/>
</dbReference>
<protein>
    <submittedName>
        <fullName evidence="3">Uncharacterized protein</fullName>
    </submittedName>
</protein>
<evidence type="ECO:0000313" key="4">
    <source>
        <dbReference type="Proteomes" id="UP001327560"/>
    </source>
</evidence>
<sequence length="129" mass="14173">MATTSNLFSLLLLLLLLCIIHRVNAGLGAACSASDITIRQRKTGAVVEGKPEYEVSVSNGCRCVQSQVVLRCYGLSSVEAVDRRAIRPVDDERCVVAEGRPLSRRTPVKFKYAWMTPQDFPVISSQITC</sequence>
<dbReference type="Pfam" id="PF24068">
    <property type="entry name" value="TPD1_C"/>
    <property type="match status" value="1"/>
</dbReference>
<reference evidence="3 4" key="1">
    <citation type="submission" date="2023-10" db="EMBL/GenBank/DDBJ databases">
        <title>Chromosome-scale genome assembly provides insights into flower coloration mechanisms of Canna indica.</title>
        <authorList>
            <person name="Li C."/>
        </authorList>
    </citation>
    <scope>NUCLEOTIDE SEQUENCE [LARGE SCALE GENOMIC DNA]</scope>
    <source>
        <tissue evidence="3">Flower</tissue>
    </source>
</reference>
<gene>
    <name evidence="3" type="ORF">Cni_G20208</name>
</gene>
<organism evidence="3 4">
    <name type="scientific">Canna indica</name>
    <name type="common">Indian-shot</name>
    <dbReference type="NCBI Taxonomy" id="4628"/>
    <lineage>
        <taxon>Eukaryota</taxon>
        <taxon>Viridiplantae</taxon>
        <taxon>Streptophyta</taxon>
        <taxon>Embryophyta</taxon>
        <taxon>Tracheophyta</taxon>
        <taxon>Spermatophyta</taxon>
        <taxon>Magnoliopsida</taxon>
        <taxon>Liliopsida</taxon>
        <taxon>Zingiberales</taxon>
        <taxon>Cannaceae</taxon>
        <taxon>Canna</taxon>
    </lineage>
</organism>
<dbReference type="AlphaFoldDB" id="A0AAQ3QJA6"/>
<dbReference type="InterPro" id="IPR040361">
    <property type="entry name" value="TPD1"/>
</dbReference>
<dbReference type="GO" id="GO:0001709">
    <property type="term" value="P:cell fate determination"/>
    <property type="evidence" value="ECO:0007669"/>
    <property type="project" value="TreeGrafter"/>
</dbReference>
<evidence type="ECO:0000256" key="1">
    <source>
        <dbReference type="ARBA" id="ARBA00022729"/>
    </source>
</evidence>
<proteinExistence type="predicted"/>
<evidence type="ECO:0000256" key="2">
    <source>
        <dbReference type="SAM" id="SignalP"/>
    </source>
</evidence>
<dbReference type="PANTHER" id="PTHR33184:SF72">
    <property type="entry name" value="BETA-1,3-N-ACETYLGLUCOSAMINYLTRANSFERASE FAMILY PROTEIN"/>
    <property type="match status" value="1"/>
</dbReference>